<evidence type="ECO:0000313" key="7">
    <source>
        <dbReference type="EMBL" id="BAW80030.1"/>
    </source>
</evidence>
<dbReference type="InterPro" id="IPR023574">
    <property type="entry name" value="Ribosomal_uL4_dom_sf"/>
</dbReference>
<dbReference type="GO" id="GO:1990904">
    <property type="term" value="C:ribonucleoprotein complex"/>
    <property type="evidence" value="ECO:0007669"/>
    <property type="project" value="UniProtKB-KW"/>
</dbReference>
<dbReference type="Proteomes" id="UP000243679">
    <property type="component" value="Chromosome"/>
</dbReference>
<dbReference type="InterPro" id="IPR002136">
    <property type="entry name" value="Ribosomal_uL4"/>
</dbReference>
<dbReference type="PANTHER" id="PTHR10746:SF6">
    <property type="entry name" value="LARGE RIBOSOMAL SUBUNIT PROTEIN UL4M"/>
    <property type="match status" value="1"/>
</dbReference>
<keyword evidence="2 5" id="KW-0689">Ribosomal protein</keyword>
<dbReference type="HAMAP" id="MF_01328_B">
    <property type="entry name" value="Ribosomal_uL4_B"/>
    <property type="match status" value="1"/>
</dbReference>
<comment type="subunit">
    <text evidence="5">Part of the 50S ribosomal subunit.</text>
</comment>
<dbReference type="Gene3D" id="3.40.1370.10">
    <property type="match status" value="1"/>
</dbReference>
<evidence type="ECO:0000256" key="1">
    <source>
        <dbReference type="ARBA" id="ARBA00010528"/>
    </source>
</evidence>
<name>A0A1Q2SLM6_9GAMM</name>
<gene>
    <name evidence="5" type="primary">rplD</name>
    <name evidence="7" type="ORF">TAO_0660</name>
</gene>
<dbReference type="EMBL" id="AP014836">
    <property type="protein sequence ID" value="BAW80030.1"/>
    <property type="molecule type" value="Genomic_DNA"/>
</dbReference>
<dbReference type="SUPFAM" id="SSF52166">
    <property type="entry name" value="Ribosomal protein L4"/>
    <property type="match status" value="1"/>
</dbReference>
<dbReference type="GO" id="GO:0005840">
    <property type="term" value="C:ribosome"/>
    <property type="evidence" value="ECO:0007669"/>
    <property type="project" value="UniProtKB-KW"/>
</dbReference>
<dbReference type="InterPro" id="IPR013005">
    <property type="entry name" value="Ribosomal_uL4-like"/>
</dbReference>
<keyword evidence="5" id="KW-0694">RNA-binding</keyword>
<dbReference type="GO" id="GO:0003735">
    <property type="term" value="F:structural constituent of ribosome"/>
    <property type="evidence" value="ECO:0007669"/>
    <property type="project" value="InterPro"/>
</dbReference>
<protein>
    <recommendedName>
        <fullName evidence="4 5">Large ribosomal subunit protein uL4</fullName>
    </recommendedName>
</protein>
<dbReference type="PANTHER" id="PTHR10746">
    <property type="entry name" value="50S RIBOSOMAL PROTEIN L4"/>
    <property type="match status" value="1"/>
</dbReference>
<sequence length="209" mass="23574">MADIVMQQFVENTKAGVIQASDAIFSQRFNDPLVHQVVVAYLARSRAGTQAQKTRSEVRGGGIKPFRQKGTGRARAGSIRSPLWKGGGKVFAAKPRDYSQKVNKKMYRAAMCSIFSELVRQDRLRVIDSNVIFFSEPKTRELIRLLKPINWRTVMIITNESNRNFELSARNIPTVTVCTIRTINPVDLVKFDGILVVDSVIRSIEESFI</sequence>
<proteinExistence type="inferred from homology"/>
<comment type="function">
    <text evidence="5">Forms part of the polypeptide exit tunnel.</text>
</comment>
<evidence type="ECO:0000313" key="8">
    <source>
        <dbReference type="Proteomes" id="UP000243679"/>
    </source>
</evidence>
<evidence type="ECO:0000256" key="6">
    <source>
        <dbReference type="SAM" id="MobiDB-lite"/>
    </source>
</evidence>
<keyword evidence="3 5" id="KW-0687">Ribonucleoprotein</keyword>
<evidence type="ECO:0000256" key="3">
    <source>
        <dbReference type="ARBA" id="ARBA00023274"/>
    </source>
</evidence>
<dbReference type="RefSeq" id="WP_172419054.1">
    <property type="nucleotide sequence ID" value="NZ_AP014836.1"/>
</dbReference>
<keyword evidence="8" id="KW-1185">Reference proteome</keyword>
<dbReference type="Pfam" id="PF00573">
    <property type="entry name" value="Ribosomal_L4"/>
    <property type="match status" value="1"/>
</dbReference>
<dbReference type="KEGG" id="ntt:TAO_0660"/>
<evidence type="ECO:0000256" key="5">
    <source>
        <dbReference type="HAMAP-Rule" id="MF_01328"/>
    </source>
</evidence>
<accession>A0A1Q2SLM6</accession>
<feature type="region of interest" description="Disordered" evidence="6">
    <location>
        <begin position="52"/>
        <end position="71"/>
    </location>
</feature>
<dbReference type="GO" id="GO:0006412">
    <property type="term" value="P:translation"/>
    <property type="evidence" value="ECO:0007669"/>
    <property type="project" value="UniProtKB-UniRule"/>
</dbReference>
<organism evidence="7 8">
    <name type="scientific">Candidatus Nitrosoglobus terrae</name>
    <dbReference type="NCBI Taxonomy" id="1630141"/>
    <lineage>
        <taxon>Bacteria</taxon>
        <taxon>Pseudomonadati</taxon>
        <taxon>Pseudomonadota</taxon>
        <taxon>Gammaproteobacteria</taxon>
        <taxon>Chromatiales</taxon>
        <taxon>Chromatiaceae</taxon>
        <taxon>Candidatus Nitrosoglobus</taxon>
    </lineage>
</organism>
<keyword evidence="5" id="KW-0699">rRNA-binding</keyword>
<dbReference type="AlphaFoldDB" id="A0A1Q2SLM6"/>
<comment type="similarity">
    <text evidence="1 5">Belongs to the universal ribosomal protein uL4 family.</text>
</comment>
<evidence type="ECO:0000256" key="2">
    <source>
        <dbReference type="ARBA" id="ARBA00022980"/>
    </source>
</evidence>
<dbReference type="GO" id="GO:0019843">
    <property type="term" value="F:rRNA binding"/>
    <property type="evidence" value="ECO:0007669"/>
    <property type="project" value="UniProtKB-UniRule"/>
</dbReference>
<dbReference type="NCBIfam" id="TIGR03953">
    <property type="entry name" value="rplD_bact"/>
    <property type="match status" value="1"/>
</dbReference>
<comment type="function">
    <text evidence="5">One of the primary rRNA binding proteins, this protein initially binds near the 5'-end of the 23S rRNA. It is important during the early stages of 50S assembly. It makes multiple contacts with different domains of the 23S rRNA in the assembled 50S subunit and ribosome.</text>
</comment>
<reference evidence="7 8" key="1">
    <citation type="journal article" date="2017" name="ISME J.">
        <title>An acid-tolerant ammonia-oxidizing ?-proteobacterium from soil.</title>
        <authorList>
            <person name="Hayatsu M."/>
            <person name="Tago K."/>
            <person name="Uchiyama I."/>
            <person name="Toyoda A."/>
            <person name="Wang Y."/>
            <person name="Shimomura Y."/>
            <person name="Okubo T."/>
            <person name="Kurisu F."/>
            <person name="Hirono Y."/>
            <person name="Nonaka K."/>
            <person name="Akiyama H."/>
            <person name="Itoh T."/>
            <person name="Takami H."/>
        </authorList>
    </citation>
    <scope>NUCLEOTIDE SEQUENCE [LARGE SCALE GENOMIC DNA]</scope>
    <source>
        <strain evidence="7 8">TAO100</strain>
    </source>
</reference>
<evidence type="ECO:0000256" key="4">
    <source>
        <dbReference type="ARBA" id="ARBA00035244"/>
    </source>
</evidence>